<reference evidence="4" key="1">
    <citation type="journal article" date="2019" name="Int. J. Syst. Evol. Microbiol.">
        <title>The Global Catalogue of Microorganisms (GCM) 10K type strain sequencing project: providing services to taxonomists for standard genome sequencing and annotation.</title>
        <authorList>
            <consortium name="The Broad Institute Genomics Platform"/>
            <consortium name="The Broad Institute Genome Sequencing Center for Infectious Disease"/>
            <person name="Wu L."/>
            <person name="Ma J."/>
        </authorList>
    </citation>
    <scope>NUCLEOTIDE SEQUENCE [LARGE SCALE GENOMIC DNA]</scope>
    <source>
        <strain evidence="4">JCM 18015</strain>
    </source>
</reference>
<feature type="signal peptide" evidence="2">
    <location>
        <begin position="1"/>
        <end position="24"/>
    </location>
</feature>
<feature type="compositionally biased region" description="Basic and acidic residues" evidence="1">
    <location>
        <begin position="248"/>
        <end position="261"/>
    </location>
</feature>
<feature type="region of interest" description="Disordered" evidence="1">
    <location>
        <begin position="233"/>
        <end position="274"/>
    </location>
</feature>
<organism evidence="3 4">
    <name type="scientific">[Roseibacterium] beibuensis</name>
    <dbReference type="NCBI Taxonomy" id="1193142"/>
    <lineage>
        <taxon>Bacteria</taxon>
        <taxon>Pseudomonadati</taxon>
        <taxon>Pseudomonadota</taxon>
        <taxon>Alphaproteobacteria</taxon>
        <taxon>Rhodobacterales</taxon>
        <taxon>Roseobacteraceae</taxon>
        <taxon>Roseicyclus</taxon>
    </lineage>
</organism>
<evidence type="ECO:0000313" key="3">
    <source>
        <dbReference type="EMBL" id="GAA5074843.1"/>
    </source>
</evidence>
<keyword evidence="2" id="KW-0732">Signal</keyword>
<dbReference type="EMBL" id="BAABHW010000002">
    <property type="protein sequence ID" value="GAA5074843.1"/>
    <property type="molecule type" value="Genomic_DNA"/>
</dbReference>
<evidence type="ECO:0000313" key="4">
    <source>
        <dbReference type="Proteomes" id="UP001499910"/>
    </source>
</evidence>
<accession>A0ABP9LFA7</accession>
<name>A0ABP9LFA7_9RHOB</name>
<gene>
    <name evidence="3" type="ORF">GCM10023209_22350</name>
</gene>
<keyword evidence="4" id="KW-1185">Reference proteome</keyword>
<comment type="caution">
    <text evidence="3">The sequence shown here is derived from an EMBL/GenBank/DDBJ whole genome shotgun (WGS) entry which is preliminary data.</text>
</comment>
<evidence type="ECO:0000256" key="1">
    <source>
        <dbReference type="SAM" id="MobiDB-lite"/>
    </source>
</evidence>
<proteinExistence type="predicted"/>
<dbReference type="Proteomes" id="UP001499910">
    <property type="component" value="Unassembled WGS sequence"/>
</dbReference>
<evidence type="ECO:0000256" key="2">
    <source>
        <dbReference type="SAM" id="SignalP"/>
    </source>
</evidence>
<sequence length="734" mass="78386">MMPRPLAPIAHRTVLALTSIFVGATGLCAQTLAVQSGEHDGFSRLVVDIGPDRDWALTGDGRDYALTVTPAPEGFDTSAVFDLIQRDRLAEIDAGTSLTLSLACPCDVEAFRFRDRYVVIDIADPPDEPRPALTRPATAGVLPDLAALLAEDVDLDLAPDMPEAAPTRPDIPHGVDNIDLEEAAQIMAAQLARAAAAGLLDASLGRPLADADPVASGPSASPEDRDVPALVEDADRDMALVSPTAEAATERRGADAPGRDGDLEEDGPAEMPPLRAETAFDTDRRPAPSPASQRPPLSCDGLTYEIRDWADGAGPAQGLGPLRLGLFDERDRLVPEGAIALARHYLFYGFGAEAAFWLRQLDTPPEDLLIIAAMVDGADSPRFPVEADPMACSGSELFWRYLDGRIGPRLSEAQVGLVQRSHAALPVVLRDHLAPRLARRLQSDGHDSAARNVADAIVRGGRLPQDAVARLDLDLGVEPDSAQMRMILDQALEADGATPAETMSHALALARRTGTPTDQTRLVAAEALLRETPAGETSDALWREVVLAHAATGNLDECVEMLLDAEGRSDEVRGEAILHLIASRLDAQDTAALAAVAHLFGSTWNVEGSEAGRVRMAAISHLRDAGLFQAAEALRGGQRSLILPAGPAPERSDDDLLSEAWSTRDWPTLAEITDGPQRQLANRMMHLLPDDPGSMDAEEERRDAETDLQDLSILIEDSDALRQLVSVLLRPGGD</sequence>
<feature type="chain" id="PRO_5045235519" evidence="2">
    <location>
        <begin position="25"/>
        <end position="734"/>
    </location>
</feature>
<protein>
    <submittedName>
        <fullName evidence="3">Uncharacterized protein</fullName>
    </submittedName>
</protein>
<feature type="region of interest" description="Disordered" evidence="1">
    <location>
        <begin position="279"/>
        <end position="298"/>
    </location>
</feature>